<dbReference type="Gene3D" id="2.120.10.30">
    <property type="entry name" value="TolB, C-terminal domain"/>
    <property type="match status" value="1"/>
</dbReference>
<proteinExistence type="predicted"/>
<gene>
    <name evidence="3" type="ORF">LVJ94_21150</name>
</gene>
<sequence length="831" mass="90126">MRTIVRKNWKAFSSLTALLLVLGITSQLGACARDEESPLAVQPSPSTADASDAGDAGEPILTHKTSWLGEWLLPEDARYRNPDVALDYPGTNNDGFQYQKRRWIHPRIDTIWVDPSIPLDPQNSLSGRIYTNSAHGVEAARTLGVYKYYETRVGTDKGAIRPVPEALEAYAQGNDGRAVTSDDKYLYADALFKEGDLPDGGPKLRRVLVRFDPNNRVKVYDWIAMSPFDGGVPVRSSITAGLYLSGTPGGLAAGYPAGTTPPHFVFVSLPGTNEIQVLEREGMTQVKTNAVTNPGALAFRASTNSLFVLEDSAGQRVVQEWKIDAAGALTPGATISNLGTPVAIAVGGNKLYVADNDLAAQQIRIYDIEPGHQYVESDRLGQPGGIRAAKGQYADDRFDNLTGVGVDKGGNIYVASSGYTQSVFGRTDIRRFSPTKQLEGKAIKHAYMDTVVVDPQDSTKVYSANRKYVLNYSNEAGQEWSPSQSSVTVDRTGCPHDGRNPHPGSGDSYQTLPLAVRYLKDSTGAVQGKYLYVRNWGFAPTRLGIYRFDADDTIARPVVAFSGGGHPWPNGETPGAPQQWVDKNADCTMGPGETKTHTGPYPEIVFGQDIDENGGIWAISNNVALKYFPVKSFIADPVGRKIPVYFENCDGDSGPGTCSDAPQLGDLTQIGMETVQQIKFAGHTLYVLGSNRINGSVKRQWRLARYDNFKIGANTLAWNIEVGAAEPCVNKSGGDDCVPASMAVAGHRIYVADGGNGLLEPGRVRTYDTENPSNSYKGSLYAGPEVAQVAGYVDTLMGISAVELPNTKEHVIFREEMHLGRILMYRYKPSN</sequence>
<keyword evidence="2" id="KW-0732">Signal</keyword>
<dbReference type="InterPro" id="IPR011042">
    <property type="entry name" value="6-blade_b-propeller_TolB-like"/>
</dbReference>
<name>A0ABZ2LFL4_9BACT</name>
<protein>
    <submittedName>
        <fullName evidence="3">Uncharacterized protein</fullName>
    </submittedName>
</protein>
<feature type="signal peptide" evidence="2">
    <location>
        <begin position="1"/>
        <end position="32"/>
    </location>
</feature>
<evidence type="ECO:0000313" key="4">
    <source>
        <dbReference type="Proteomes" id="UP001374803"/>
    </source>
</evidence>
<evidence type="ECO:0000256" key="2">
    <source>
        <dbReference type="SAM" id="SignalP"/>
    </source>
</evidence>
<dbReference type="Proteomes" id="UP001374803">
    <property type="component" value="Chromosome"/>
</dbReference>
<feature type="region of interest" description="Disordered" evidence="1">
    <location>
        <begin position="35"/>
        <end position="56"/>
    </location>
</feature>
<evidence type="ECO:0000313" key="3">
    <source>
        <dbReference type="EMBL" id="WXB09723.1"/>
    </source>
</evidence>
<keyword evidence="4" id="KW-1185">Reference proteome</keyword>
<dbReference type="EMBL" id="CP089983">
    <property type="protein sequence ID" value="WXB09723.1"/>
    <property type="molecule type" value="Genomic_DNA"/>
</dbReference>
<dbReference type="SUPFAM" id="SSF63829">
    <property type="entry name" value="Calcium-dependent phosphotriesterase"/>
    <property type="match status" value="1"/>
</dbReference>
<reference evidence="3" key="1">
    <citation type="submission" date="2021-12" db="EMBL/GenBank/DDBJ databases">
        <title>Discovery of the Pendulisporaceae a myxobacterial family with distinct sporulation behavior and unique specialized metabolism.</title>
        <authorList>
            <person name="Garcia R."/>
            <person name="Popoff A."/>
            <person name="Bader C.D."/>
            <person name="Loehr J."/>
            <person name="Walesch S."/>
            <person name="Walt C."/>
            <person name="Boldt J."/>
            <person name="Bunk B."/>
            <person name="Haeckl F.J.F.P.J."/>
            <person name="Gunesch A.P."/>
            <person name="Birkelbach J."/>
            <person name="Nuebel U."/>
            <person name="Pietschmann T."/>
            <person name="Bach T."/>
            <person name="Mueller R."/>
        </authorList>
    </citation>
    <scope>NUCLEOTIDE SEQUENCE</scope>
    <source>
        <strain evidence="3">MSr11367</strain>
    </source>
</reference>
<dbReference type="RefSeq" id="WP_394839396.1">
    <property type="nucleotide sequence ID" value="NZ_CP089929.1"/>
</dbReference>
<evidence type="ECO:0000256" key="1">
    <source>
        <dbReference type="SAM" id="MobiDB-lite"/>
    </source>
</evidence>
<feature type="chain" id="PRO_5045191827" evidence="2">
    <location>
        <begin position="33"/>
        <end position="831"/>
    </location>
</feature>
<organism evidence="3 4">
    <name type="scientific">Pendulispora rubella</name>
    <dbReference type="NCBI Taxonomy" id="2741070"/>
    <lineage>
        <taxon>Bacteria</taxon>
        <taxon>Pseudomonadati</taxon>
        <taxon>Myxococcota</taxon>
        <taxon>Myxococcia</taxon>
        <taxon>Myxococcales</taxon>
        <taxon>Sorangiineae</taxon>
        <taxon>Pendulisporaceae</taxon>
        <taxon>Pendulispora</taxon>
    </lineage>
</organism>
<accession>A0ABZ2LFL4</accession>
<feature type="compositionally biased region" description="Low complexity" evidence="1">
    <location>
        <begin position="43"/>
        <end position="56"/>
    </location>
</feature>